<reference evidence="2 3" key="1">
    <citation type="journal article" date="2017" name="Genome Biol. Evol.">
        <title>Phytophthora megakarya and P. palmivora, closely related causal agents of cacao black pod rot, underwent increases in genome sizes and gene numbers by different mechanisms.</title>
        <authorList>
            <person name="Ali S.S."/>
            <person name="Shao J."/>
            <person name="Lary D.J."/>
            <person name="Kronmiller B."/>
            <person name="Shen D."/>
            <person name="Strem M.D."/>
            <person name="Amoako-Attah I."/>
            <person name="Akrofi A.Y."/>
            <person name="Begoude B.A."/>
            <person name="Ten Hoopen G.M."/>
            <person name="Coulibaly K."/>
            <person name="Kebe B.I."/>
            <person name="Melnick R.L."/>
            <person name="Guiltinan M.J."/>
            <person name="Tyler B.M."/>
            <person name="Meinhardt L.W."/>
            <person name="Bailey B.A."/>
        </authorList>
    </citation>
    <scope>NUCLEOTIDE SEQUENCE [LARGE SCALE GENOMIC DNA]</scope>
    <source>
        <strain evidence="3">sbr112.9</strain>
    </source>
</reference>
<dbReference type="Proteomes" id="UP000237271">
    <property type="component" value="Unassembled WGS sequence"/>
</dbReference>
<feature type="compositionally biased region" description="Polar residues" evidence="1">
    <location>
        <begin position="40"/>
        <end position="60"/>
    </location>
</feature>
<dbReference type="EMBL" id="NCKW01016194">
    <property type="protein sequence ID" value="POM61206.1"/>
    <property type="molecule type" value="Genomic_DNA"/>
</dbReference>
<evidence type="ECO:0000313" key="2">
    <source>
        <dbReference type="EMBL" id="POM61206.1"/>
    </source>
</evidence>
<evidence type="ECO:0000313" key="3">
    <source>
        <dbReference type="Proteomes" id="UP000237271"/>
    </source>
</evidence>
<feature type="non-terminal residue" evidence="2">
    <location>
        <position position="60"/>
    </location>
</feature>
<feature type="compositionally biased region" description="Low complexity" evidence="1">
    <location>
        <begin position="28"/>
        <end position="39"/>
    </location>
</feature>
<proteinExistence type="predicted"/>
<feature type="non-terminal residue" evidence="2">
    <location>
        <position position="1"/>
    </location>
</feature>
<keyword evidence="3" id="KW-1185">Reference proteome</keyword>
<feature type="region of interest" description="Disordered" evidence="1">
    <location>
        <begin position="1"/>
        <end position="60"/>
    </location>
</feature>
<comment type="caution">
    <text evidence="2">The sequence shown here is derived from an EMBL/GenBank/DDBJ whole genome shotgun (WGS) entry which is preliminary data.</text>
</comment>
<evidence type="ECO:0000256" key="1">
    <source>
        <dbReference type="SAM" id="MobiDB-lite"/>
    </source>
</evidence>
<feature type="compositionally biased region" description="Polar residues" evidence="1">
    <location>
        <begin position="1"/>
        <end position="27"/>
    </location>
</feature>
<organism evidence="2 3">
    <name type="scientific">Phytophthora palmivora</name>
    <dbReference type="NCBI Taxonomy" id="4796"/>
    <lineage>
        <taxon>Eukaryota</taxon>
        <taxon>Sar</taxon>
        <taxon>Stramenopiles</taxon>
        <taxon>Oomycota</taxon>
        <taxon>Peronosporomycetes</taxon>
        <taxon>Peronosporales</taxon>
        <taxon>Peronosporaceae</taxon>
        <taxon>Phytophthora</taxon>
    </lineage>
</organism>
<sequence>MTTKLQLSSNSEQKSFMDKQQQQVPMGSQSSQHSFSVSSTMGTGSTYRSFSSAQLRPSGT</sequence>
<protein>
    <submittedName>
        <fullName evidence="2">Uncharacterized protein</fullName>
    </submittedName>
</protein>
<name>A0A2P4X6N9_9STRA</name>
<gene>
    <name evidence="2" type="ORF">PHPALM_29815</name>
</gene>
<dbReference type="AlphaFoldDB" id="A0A2P4X6N9"/>
<accession>A0A2P4X6N9</accession>